<feature type="transmembrane region" description="Helical" evidence="8">
    <location>
        <begin position="103"/>
        <end position="123"/>
    </location>
</feature>
<dbReference type="AlphaFoldDB" id="A0AA97CZJ7"/>
<evidence type="ECO:0000256" key="8">
    <source>
        <dbReference type="SAM" id="Phobius"/>
    </source>
</evidence>
<feature type="transmembrane region" description="Helical" evidence="8">
    <location>
        <begin position="189"/>
        <end position="208"/>
    </location>
</feature>
<accession>A0AA97CZJ7</accession>
<evidence type="ECO:0000256" key="5">
    <source>
        <dbReference type="ARBA" id="ARBA00023065"/>
    </source>
</evidence>
<dbReference type="Pfam" id="PF00654">
    <property type="entry name" value="Voltage_CLC"/>
    <property type="match status" value="1"/>
</dbReference>
<keyword evidence="7" id="KW-0868">Chloride</keyword>
<dbReference type="GO" id="GO:0005886">
    <property type="term" value="C:plasma membrane"/>
    <property type="evidence" value="ECO:0007669"/>
    <property type="project" value="TreeGrafter"/>
</dbReference>
<dbReference type="PANTHER" id="PTHR45711">
    <property type="entry name" value="CHLORIDE CHANNEL PROTEIN"/>
    <property type="match status" value="1"/>
</dbReference>
<keyword evidence="4 8" id="KW-1133">Transmembrane helix</keyword>
<evidence type="ECO:0000256" key="1">
    <source>
        <dbReference type="ARBA" id="ARBA00004141"/>
    </source>
</evidence>
<protein>
    <submittedName>
        <fullName evidence="9">H(+)/Cl(-) exchange transporter ClcA</fullName>
    </submittedName>
</protein>
<reference evidence="9" key="1">
    <citation type="submission" date="2023-06" db="EMBL/GenBank/DDBJ databases">
        <title>Gordonia sp. nov. and Pseudochrobactrum sp. nov., two species isolated from the burying beetle Nicrophorus vespilloides.</title>
        <authorList>
            <person name="Poehlein A."/>
            <person name="Guzman J."/>
            <person name="Daniel R."/>
            <person name="Vilcinskas A."/>
        </authorList>
    </citation>
    <scope>NUCLEOTIDE SEQUENCE</scope>
    <source>
        <strain evidence="9">MP11Mi</strain>
    </source>
</reference>
<keyword evidence="3 8" id="KW-0812">Transmembrane</keyword>
<evidence type="ECO:0000256" key="7">
    <source>
        <dbReference type="ARBA" id="ARBA00023214"/>
    </source>
</evidence>
<feature type="transmembrane region" description="Helical" evidence="8">
    <location>
        <begin position="58"/>
        <end position="82"/>
    </location>
</feature>
<feature type="transmembrane region" description="Helical" evidence="8">
    <location>
        <begin position="399"/>
        <end position="419"/>
    </location>
</feature>
<gene>
    <name evidence="9" type="primary">clcA</name>
    <name evidence="9" type="ORF">MP11Mi_31570</name>
</gene>
<feature type="transmembrane region" description="Helical" evidence="8">
    <location>
        <begin position="328"/>
        <end position="347"/>
    </location>
</feature>
<evidence type="ECO:0000256" key="2">
    <source>
        <dbReference type="ARBA" id="ARBA00022448"/>
    </source>
</evidence>
<dbReference type="Gene3D" id="1.10.3080.10">
    <property type="entry name" value="Clc chloride channel"/>
    <property type="match status" value="1"/>
</dbReference>
<organism evidence="9">
    <name type="scientific">Gordonia sp. MP11Mi</name>
    <dbReference type="NCBI Taxonomy" id="3022769"/>
    <lineage>
        <taxon>Bacteria</taxon>
        <taxon>Bacillati</taxon>
        <taxon>Actinomycetota</taxon>
        <taxon>Actinomycetes</taxon>
        <taxon>Mycobacteriales</taxon>
        <taxon>Gordoniaceae</taxon>
        <taxon>Gordonia</taxon>
    </lineage>
</organism>
<dbReference type="InterPro" id="IPR014743">
    <property type="entry name" value="Cl-channel_core"/>
</dbReference>
<evidence type="ECO:0000256" key="6">
    <source>
        <dbReference type="ARBA" id="ARBA00023136"/>
    </source>
</evidence>
<dbReference type="PANTHER" id="PTHR45711:SF6">
    <property type="entry name" value="CHLORIDE CHANNEL PROTEIN"/>
    <property type="match status" value="1"/>
</dbReference>
<comment type="subcellular location">
    <subcellularLocation>
        <location evidence="1">Membrane</location>
        <topology evidence="1">Multi-pass membrane protein</topology>
    </subcellularLocation>
</comment>
<feature type="transmembrane region" description="Helical" evidence="8">
    <location>
        <begin position="228"/>
        <end position="249"/>
    </location>
</feature>
<dbReference type="GO" id="GO:0005247">
    <property type="term" value="F:voltage-gated chloride channel activity"/>
    <property type="evidence" value="ECO:0007669"/>
    <property type="project" value="TreeGrafter"/>
</dbReference>
<dbReference type="PRINTS" id="PR00762">
    <property type="entry name" value="CLCHANNEL"/>
</dbReference>
<feature type="transmembrane region" description="Helical" evidence="8">
    <location>
        <begin position="300"/>
        <end position="316"/>
    </location>
</feature>
<proteinExistence type="predicted"/>
<evidence type="ECO:0000256" key="3">
    <source>
        <dbReference type="ARBA" id="ARBA00022692"/>
    </source>
</evidence>
<feature type="transmembrane region" description="Helical" evidence="8">
    <location>
        <begin position="158"/>
        <end position="177"/>
    </location>
</feature>
<feature type="transmembrane region" description="Helical" evidence="8">
    <location>
        <begin position="12"/>
        <end position="32"/>
    </location>
</feature>
<keyword evidence="6 8" id="KW-0472">Membrane</keyword>
<dbReference type="InterPro" id="IPR001807">
    <property type="entry name" value="ClC"/>
</dbReference>
<feature type="transmembrane region" description="Helical" evidence="8">
    <location>
        <begin position="261"/>
        <end position="280"/>
    </location>
</feature>
<name>A0AA97CZJ7_9ACTN</name>
<dbReference type="SUPFAM" id="SSF81340">
    <property type="entry name" value="Clc chloride channel"/>
    <property type="match status" value="1"/>
</dbReference>
<keyword evidence="2" id="KW-0813">Transport</keyword>
<dbReference type="EMBL" id="CP128986">
    <property type="protein sequence ID" value="WOC14045.1"/>
    <property type="molecule type" value="Genomic_DNA"/>
</dbReference>
<dbReference type="RefSeq" id="WP_420039812.1">
    <property type="nucleotide sequence ID" value="NZ_CP128986.1"/>
</dbReference>
<feature type="transmembrane region" description="Helical" evidence="8">
    <location>
        <begin position="359"/>
        <end position="387"/>
    </location>
</feature>
<keyword evidence="5" id="KW-0406">Ion transport</keyword>
<evidence type="ECO:0000256" key="4">
    <source>
        <dbReference type="ARBA" id="ARBA00022989"/>
    </source>
</evidence>
<evidence type="ECO:0000313" key="9">
    <source>
        <dbReference type="EMBL" id="WOC14045.1"/>
    </source>
</evidence>
<sequence length="450" mass="45104">MPASKNLSPGLVRLCVVALIAGVIIGFIGGGFRWCLSHLDRWRADMLDWVNTLPGPGWLIPIVVTAAGAIAAAAIVRAMPLASGSGIQHVEAVQRGEASPPPLLLLPAKFVGGLIAIGAGLVLGREGPTVHMGAAVGAAAARQAGLDDRDAREMQTSVGGAGLAVAFSAPIGGALFVLEEVAKSARMRIVIPTLVAVAAAVACSRLVIGDGSDFHVGAVDPPSIVLLPVFIVFGLVTGVMGGVYSRMILGALDLVARFDHVPVVVKAGIAGAIIGALLAIDPLTAGGGDTVAQKVLDGGGLALPLVAALFLIRFIAGPLSYAAATPGGLFAPLLALGALWGMLFAALTDAVLPGQQPPLTVAMAIVGMSALFGAVVRAPVTGVVLVMEMTATTTVTVPMLAATAAAVLVAQLVGSPPIYDLLRERMLASGIDSSAAPSSADDGPDTGRNT</sequence>